<proteinExistence type="predicted"/>
<dbReference type="EMBL" id="JBBWWQ010000001">
    <property type="protein sequence ID" value="KAK8956905.1"/>
    <property type="molecule type" value="Genomic_DNA"/>
</dbReference>
<dbReference type="Proteomes" id="UP001418222">
    <property type="component" value="Unassembled WGS sequence"/>
</dbReference>
<gene>
    <name evidence="2" type="ORF">KSP39_PZI000932</name>
</gene>
<sequence length="185" mass="20064">MLRVERSPPGAGGARRERAEPAVLGRILSREAIEAVGDAREIEETEDPGKRSLDWLISVSPPLSLEQIDSTYQESGDDAYNDADILGAELVDPKESPNSYGKKRSVHKKKRVVASTGIVSGVIGKDHWKSGPSCSGRRRGLGDPMKAKEQRAVWAYNCEGSEEFLCSMISSDSNPGMGGRKGCFK</sequence>
<organism evidence="2 3">
    <name type="scientific">Platanthera zijinensis</name>
    <dbReference type="NCBI Taxonomy" id="2320716"/>
    <lineage>
        <taxon>Eukaryota</taxon>
        <taxon>Viridiplantae</taxon>
        <taxon>Streptophyta</taxon>
        <taxon>Embryophyta</taxon>
        <taxon>Tracheophyta</taxon>
        <taxon>Spermatophyta</taxon>
        <taxon>Magnoliopsida</taxon>
        <taxon>Liliopsida</taxon>
        <taxon>Asparagales</taxon>
        <taxon>Orchidaceae</taxon>
        <taxon>Orchidoideae</taxon>
        <taxon>Orchideae</taxon>
        <taxon>Orchidinae</taxon>
        <taxon>Platanthera</taxon>
    </lineage>
</organism>
<protein>
    <submittedName>
        <fullName evidence="2">Uncharacterized protein</fullName>
    </submittedName>
</protein>
<dbReference type="InterPro" id="IPR055319">
    <property type="entry name" value="At5g58720-like"/>
</dbReference>
<dbReference type="PANTHER" id="PTHR47676:SF1">
    <property type="entry name" value="SMR DOMAIN-CONTAINING PROTEIN"/>
    <property type="match status" value="1"/>
</dbReference>
<evidence type="ECO:0000256" key="1">
    <source>
        <dbReference type="SAM" id="MobiDB-lite"/>
    </source>
</evidence>
<feature type="region of interest" description="Disordered" evidence="1">
    <location>
        <begin position="1"/>
        <end position="20"/>
    </location>
</feature>
<evidence type="ECO:0000313" key="3">
    <source>
        <dbReference type="Proteomes" id="UP001418222"/>
    </source>
</evidence>
<reference evidence="2 3" key="1">
    <citation type="journal article" date="2022" name="Nat. Plants">
        <title>Genomes of leafy and leafless Platanthera orchids illuminate the evolution of mycoheterotrophy.</title>
        <authorList>
            <person name="Li M.H."/>
            <person name="Liu K.W."/>
            <person name="Li Z."/>
            <person name="Lu H.C."/>
            <person name="Ye Q.L."/>
            <person name="Zhang D."/>
            <person name="Wang J.Y."/>
            <person name="Li Y.F."/>
            <person name="Zhong Z.M."/>
            <person name="Liu X."/>
            <person name="Yu X."/>
            <person name="Liu D.K."/>
            <person name="Tu X.D."/>
            <person name="Liu B."/>
            <person name="Hao Y."/>
            <person name="Liao X.Y."/>
            <person name="Jiang Y.T."/>
            <person name="Sun W.H."/>
            <person name="Chen J."/>
            <person name="Chen Y.Q."/>
            <person name="Ai Y."/>
            <person name="Zhai J.W."/>
            <person name="Wu S.S."/>
            <person name="Zhou Z."/>
            <person name="Hsiao Y.Y."/>
            <person name="Wu W.L."/>
            <person name="Chen Y.Y."/>
            <person name="Lin Y.F."/>
            <person name="Hsu J.L."/>
            <person name="Li C.Y."/>
            <person name="Wang Z.W."/>
            <person name="Zhao X."/>
            <person name="Zhong W.Y."/>
            <person name="Ma X.K."/>
            <person name="Ma L."/>
            <person name="Huang J."/>
            <person name="Chen G.Z."/>
            <person name="Huang M.Z."/>
            <person name="Huang L."/>
            <person name="Peng D.H."/>
            <person name="Luo Y.B."/>
            <person name="Zou S.Q."/>
            <person name="Chen S.P."/>
            <person name="Lan S."/>
            <person name="Tsai W.C."/>
            <person name="Van de Peer Y."/>
            <person name="Liu Z.J."/>
        </authorList>
    </citation>
    <scope>NUCLEOTIDE SEQUENCE [LARGE SCALE GENOMIC DNA]</scope>
    <source>
        <strain evidence="2">Lor287</strain>
    </source>
</reference>
<dbReference type="PANTHER" id="PTHR47676">
    <property type="entry name" value="OS01G0225100 PROTEIN"/>
    <property type="match status" value="1"/>
</dbReference>
<comment type="caution">
    <text evidence="2">The sequence shown here is derived from an EMBL/GenBank/DDBJ whole genome shotgun (WGS) entry which is preliminary data.</text>
</comment>
<dbReference type="AlphaFoldDB" id="A0AAP0C2T4"/>
<evidence type="ECO:0000313" key="2">
    <source>
        <dbReference type="EMBL" id="KAK8956905.1"/>
    </source>
</evidence>
<accession>A0AAP0C2T4</accession>
<name>A0AAP0C2T4_9ASPA</name>
<keyword evidence="3" id="KW-1185">Reference proteome</keyword>